<feature type="domain" description="Mub B2-like" evidence="5">
    <location>
        <begin position="1587"/>
        <end position="1675"/>
    </location>
</feature>
<keyword evidence="3" id="KW-0472">Membrane</keyword>
<reference evidence="6" key="1">
    <citation type="submission" date="2024-04" db="EMBL/GenBank/DDBJ databases">
        <title>Limosilactobacillus allomucosae sp. nov., a novel species isolated from wild boar faecal samples as a potential probiotics for domestic pigs.</title>
        <authorList>
            <person name="Chen B."/>
        </authorList>
    </citation>
    <scope>NUCLEOTIDE SEQUENCE</scope>
    <source>
        <strain evidence="6">WILCCON 0051</strain>
    </source>
</reference>
<dbReference type="InterPro" id="IPR041495">
    <property type="entry name" value="Mub_B2"/>
</dbReference>
<dbReference type="NCBIfam" id="TIGR03715">
    <property type="entry name" value="KxYKxGKxW"/>
    <property type="match status" value="1"/>
</dbReference>
<name>A0AAU7C5S3_9LACO</name>
<feature type="domain" description="Mub B2-like" evidence="5">
    <location>
        <begin position="658"/>
        <end position="755"/>
    </location>
</feature>
<sequence length="2965" mass="326296">MHDEKIHYKMYKDGKQWAFAAIVTFTFTIVPMTMTTNHAAAASTAEPAVNLQNSAATSSSSAVTLSASATQDTAADSYAASTVNSPTSSTAAKAQSASTSSMAATAASQSAATSSDRAAAATASQTPASTTAAESSQTSSTTSQAASSSTGSASQTSPTSQSAANSQAGAGKTITLDLKQAASTAAVSTDAIANRLVANGLNDTAATFSVKDPEYPSSMYVDTKANRYTFFWATSRDNQTGETGEYNIVLSTDRSGSGILYVTILDSTNKKVLNEYTINEDDYEYYVTTSKDSWSGVYLGRIYNDHYSGVIRNLDSRYDYNWSPRFNVNQGGAVSDSTYYSILSFMIPKLVTQTTSYVDDSGNLIAQSYVQQGLSGQIYTTTGGKVVNGYYETVPSNSSGYMSEFGKIGDTYTKDWHSGDKVVFTQTGADGTMRADYYYNNRLRGSYTLTPSGAGSSITITSGSGGTITIYNIYIPQTRNVQYVYKKLGSLVIDSTDAAFDAAKKTKTQYANDPDDATSAADVTLPTIAGFVPFINGVAVTDYTFNPTKYITSLDQDITVVYRAKQKARVDFVDQDSGNQVISSSGTLTDFDGQPINFSTADQLKQLVYDAKTNPNGKYDLVKDGFPAGATYDSNANIDQVYQVVLKHHHETVDGKTEPANGQKTVKRTIEYYYQGDGKAASSVEQSVTFTRTGDRDRVTGDTIWEDWSKVAAQSIAAVDSPKINGYTADKLTVAGATIKATDKDSTVTVTYVPNKQAVKVIYHDDTTNQDLAVKEFSGNSGADSGRNTKAAIAEYVKQHLKLVSDSTNGQNIIFDKDDQNDQTYVVHFVHETEAVKRTKTVTETIEHHKAIKQLDGTTKYVDVKDQLPVYQATLTFNESGVHDLYTDQKTWNGDWTPTQTFKTVVSPTLAGYTPDVAQVDAVAITVTDANYGQSLNVHHDIIYVGKSQILVVNYIDDTTPKVLEHWTGTGQSGQTLDYTTAATISKYLGQHYVLVSDATNGNRPVLDEDDISNNQVLEVHLKHQTTSTSRTMKVTEEIKYVYKGDANYKDGTLVDQSLLKQANPLTRELVFEQDGVTDNVTNTTTWNQDWKQTKSFKAVTTPNLKGYSVSVDEVPAQSVTIDASTFDQKGKTYSFTVNYTPLKQTALIKYIDGSANDKELETDTQTGLSNQKLDYTSMRNQILAKYANYEVASDETENGIVFNDDAGQDQIFKIVLKHKTAAVTRSVDVKQIIHFKFSDNHQQPWDQTSTLTFTQKGVKDLVTNQTDWDSGYSETQYFKEVTAGHVDGYTPDIKTIAKRKITVNNQNFVAGQFEGTITYSPNRQYISVSYIDDTTGKQLANEVLNGYSNTSANYSTTETINSYLGQGYELVSDDTGGKDLEFNSSDNPNDQIYVVHLKHGYEDAQRTKTVVEEIKYQYEDGSQAHDLYHKELTFTQNGQLDKVTKTTNWNGDWTPAQTLAKVDSPTITGYHNDYASEPEHTITITNDNYDTDLNIYRTVTYYADSQNVAIVYVDKKTNKTLATESLKGKTGEHQTYSAQDYIQKKLTNYQNYTLDNDETQNGIEFPADGQLKVYYVYYVYLGHKTEDVSRTANVKQIIHYQSTDGRKLAEDTIVTKQVSQTGKHDLVDDTTAWGAWTQADFEVVQAPTIPGYANPNPDQIASKSLTVTNDNWQLDNTLENTILYTPKSQTATITFIDDDAKDPNDRQMATVTLNGHSNADSGYNTSSAIASYEKTGYVKVSDDTNGQDVIFDADDDVDQSFEVHFTHGKNSTSRPVTYQRVITYIYGNGGKAGQNVFASQTQTLEFEQKGIQDLVNKHVTWDKLDAQSFQEVPSQKIAGYVYDKAVVPASAITPADDDFAKGTVVINETVTYTAQPQKAKIYFIDGTTPTGRQLLFKELSGLSDMNSGYTTTDMIKGLEQLHYQLLTDETNGQEIVFDHNDEDQVYYVYFGHETEKDSRTKTVTETIDYVKDGAVLSDQRVTKELSFKQDGVKDLVNNIVDWNGTWTPTQKFAAVPSPAFKGYKAVPGQVDEIAITVNNDNYNQDLNVYKQVVYTANPQSAYIEYFDQDTGTIIGEKNLTGVSNQLSDYSTVNDIKAFEAKGYELVNDETGGQPIRFNDDDNVSQSFVVYLKHRHAAVNRSVKVQRVVHYVFRDGPKQGQTAASDYHDHDADLIFEQTGDEDLVTHTIVYDASYKNQAQFGELILTHGANYDAIAELIPGYHLNVNTLSPKTVVIDADTFDKASDGVFTVADTVYYIIDNQLANINYVDDDLDEKVVTIDQTTGQSGAKSSYDSAKTLKQLIYDKQTNPTGQYDLVSDGTKDGIVFDLDDQVDQTFVVHLKHHILKQAANREKTIKQTVLYKYADGTQAADPYSGKDMTFKQTGDLDMVTGAIDWNGAWTTDERQGKFDDVASPTIKGYTPDVTVLSHSPLTMDNDKYDAPIDLLDIVTYSPNNQTAIIKYVDIDNGGSLVAYDEAKGKTNEQINYDTKDQLSKLVYDEQTSPTGKYVLVSDGFAQALAAAQAQGQQLRFDNDDQNYQLFTIYLRHHYSSVDPDTDPASGIRKVSQIIHYVYQASQQPAANDNVQVLTFKRVGYQDDVTGKVYWPLWETVASQKTAAVASPTIKGYTPVNGQTEIGANEIAAAQKDDVVIYVNYAADPQQARIDYVDQNTGQTIQSDKVDGVTDAKIDYSTADQIKQLINKGYVLVSDEFTQAQDAGKAVFDQDGNALQTFTVTLKHGTQVIDPNHPDPDNPILPATPINPADPTGPVWPAKDQYDQTTQAIVHYQDASGNSLAPDSIQTARWTRTITVDKVTGKIIAATDWTSDPAEYAAVSSPVIDGYTPDQTMVSFEMTPADQVKTVLYAKNAVPVEPEQPTNPEQPAAPNEPSVPNHPSVPGQSAQPNMRGTQSTQLTVESPSTKTTMKQLPQTGNDKDQDASWSIMGLLTSLLSMFGLAGLVKKKHDRG</sequence>
<feature type="domain" description="Mucin binding" evidence="4">
    <location>
        <begin position="757"/>
        <end position="831"/>
    </location>
</feature>
<dbReference type="InterPro" id="IPR022263">
    <property type="entry name" value="KxYKxGKxW"/>
</dbReference>
<feature type="domain" description="Mucin binding" evidence="4">
    <location>
        <begin position="2456"/>
        <end position="2547"/>
    </location>
</feature>
<dbReference type="Pfam" id="PF17965">
    <property type="entry name" value="MucBP_2"/>
    <property type="match status" value="12"/>
</dbReference>
<feature type="region of interest" description="Disordered" evidence="2">
    <location>
        <begin position="116"/>
        <end position="166"/>
    </location>
</feature>
<feature type="domain" description="Mub B2-like" evidence="5">
    <location>
        <begin position="2348"/>
        <end position="2442"/>
    </location>
</feature>
<dbReference type="Pfam" id="PF17966">
    <property type="entry name" value="Muc_B2"/>
    <property type="match status" value="12"/>
</dbReference>
<feature type="domain" description="Mub B2-like" evidence="5">
    <location>
        <begin position="1027"/>
        <end position="1130"/>
    </location>
</feature>
<dbReference type="KEGG" id="lalo:ABC765_04565"/>
<feature type="domain" description="Mucin binding" evidence="4">
    <location>
        <begin position="1145"/>
        <end position="1219"/>
    </location>
</feature>
<dbReference type="Gene3D" id="3.10.20.470">
    <property type="match status" value="12"/>
</dbReference>
<accession>A0AAU7C5S3</accession>
<evidence type="ECO:0000256" key="1">
    <source>
        <dbReference type="ARBA" id="ARBA00022729"/>
    </source>
</evidence>
<feature type="domain" description="Mub B2-like" evidence="5">
    <location>
        <begin position="2139"/>
        <end position="2233"/>
    </location>
</feature>
<feature type="domain" description="Mub B2-like" evidence="5">
    <location>
        <begin position="1223"/>
        <end position="1311"/>
    </location>
</feature>
<feature type="compositionally biased region" description="Polar residues" evidence="2">
    <location>
        <begin position="2896"/>
        <end position="2930"/>
    </location>
</feature>
<dbReference type="InterPro" id="IPR041558">
    <property type="entry name" value="MucBP_2"/>
</dbReference>
<gene>
    <name evidence="6" type="ORF">ABC765_04565</name>
</gene>
<feature type="domain" description="Mub B2-like" evidence="5">
    <location>
        <begin position="1773"/>
        <end position="1867"/>
    </location>
</feature>
<proteinExistence type="predicted"/>
<feature type="domain" description="Mucin binding" evidence="4">
    <location>
        <begin position="950"/>
        <end position="1024"/>
    </location>
</feature>
<dbReference type="Pfam" id="PF19258">
    <property type="entry name" value="KxYKxGKxW_sig"/>
    <property type="match status" value="1"/>
</dbReference>
<feature type="transmembrane region" description="Helical" evidence="3">
    <location>
        <begin position="2937"/>
        <end position="2958"/>
    </location>
</feature>
<keyword evidence="3" id="KW-0812">Transmembrane</keyword>
<evidence type="ECO:0000313" key="6">
    <source>
        <dbReference type="EMBL" id="XBG96362.1"/>
    </source>
</evidence>
<feature type="domain" description="Mucin binding" evidence="4">
    <location>
        <begin position="2660"/>
        <end position="2738"/>
    </location>
</feature>
<dbReference type="RefSeq" id="WP_347980831.1">
    <property type="nucleotide sequence ID" value="NZ_CP154878.1"/>
</dbReference>
<feature type="domain" description="Mub B2-like" evidence="5">
    <location>
        <begin position="834"/>
        <end position="938"/>
    </location>
</feature>
<evidence type="ECO:0000259" key="4">
    <source>
        <dbReference type="Pfam" id="PF17965"/>
    </source>
</evidence>
<keyword evidence="1" id="KW-0732">Signal</keyword>
<dbReference type="EMBL" id="CP154878">
    <property type="protein sequence ID" value="XBG96362.1"/>
    <property type="molecule type" value="Genomic_DNA"/>
</dbReference>
<feature type="domain" description="Mucin binding" evidence="4">
    <location>
        <begin position="2060"/>
        <end position="2134"/>
    </location>
</feature>
<evidence type="ECO:0000256" key="3">
    <source>
        <dbReference type="SAM" id="Phobius"/>
    </source>
</evidence>
<feature type="domain" description="Mucin binding" evidence="4">
    <location>
        <begin position="2262"/>
        <end position="2343"/>
    </location>
</feature>
<keyword evidence="3" id="KW-1133">Transmembrane helix</keyword>
<feature type="domain" description="Mub B2-like" evidence="5">
    <location>
        <begin position="1403"/>
        <end position="1496"/>
    </location>
</feature>
<evidence type="ECO:0000256" key="2">
    <source>
        <dbReference type="SAM" id="MobiDB-lite"/>
    </source>
</evidence>
<feature type="domain" description="Mucin binding" evidence="4">
    <location>
        <begin position="566"/>
        <end position="648"/>
    </location>
</feature>
<feature type="domain" description="Mub B2-like" evidence="5">
    <location>
        <begin position="2773"/>
        <end position="2866"/>
    </location>
</feature>
<feature type="domain" description="Mub B2-like" evidence="5">
    <location>
        <begin position="1955"/>
        <end position="2050"/>
    </location>
</feature>
<feature type="region of interest" description="Disordered" evidence="2">
    <location>
        <begin position="2871"/>
        <end position="2936"/>
    </location>
</feature>
<organism evidence="6">
    <name type="scientific">Limosilactobacillus allomucosae</name>
    <dbReference type="NCBI Taxonomy" id="3142938"/>
    <lineage>
        <taxon>Bacteria</taxon>
        <taxon>Bacillati</taxon>
        <taxon>Bacillota</taxon>
        <taxon>Bacilli</taxon>
        <taxon>Lactobacillales</taxon>
        <taxon>Lactobacillaceae</taxon>
        <taxon>Limosilactobacillus</taxon>
    </lineage>
</organism>
<feature type="domain" description="Mucin binding" evidence="4">
    <location>
        <begin position="1325"/>
        <end position="1400"/>
    </location>
</feature>
<feature type="domain" description="Mucin binding" evidence="4">
    <location>
        <begin position="1690"/>
        <end position="1768"/>
    </location>
</feature>
<dbReference type="Gene3D" id="2.60.40.4300">
    <property type="match status" value="12"/>
</dbReference>
<feature type="domain" description="Mub B2-like" evidence="5">
    <location>
        <begin position="2562"/>
        <end position="2658"/>
    </location>
</feature>
<protein>
    <submittedName>
        <fullName evidence="6">KxYKxGKxW signal peptide domain-containing protein</fullName>
    </submittedName>
</protein>
<evidence type="ECO:0000259" key="5">
    <source>
        <dbReference type="Pfam" id="PF17966"/>
    </source>
</evidence>
<feature type="domain" description="Mucin binding" evidence="4">
    <location>
        <begin position="1878"/>
        <end position="1953"/>
    </location>
</feature>
<feature type="domain" description="Mucin binding" evidence="4">
    <location>
        <begin position="1507"/>
        <end position="1579"/>
    </location>
</feature>